<feature type="transmembrane region" description="Helical" evidence="1">
    <location>
        <begin position="62"/>
        <end position="81"/>
    </location>
</feature>
<keyword evidence="1" id="KW-0472">Membrane</keyword>
<organism evidence="2 3">
    <name type="scientific">Chryseobacterium mucoviscidosis</name>
    <dbReference type="NCBI Taxonomy" id="1945581"/>
    <lineage>
        <taxon>Bacteria</taxon>
        <taxon>Pseudomonadati</taxon>
        <taxon>Bacteroidota</taxon>
        <taxon>Flavobacteriia</taxon>
        <taxon>Flavobacteriales</taxon>
        <taxon>Weeksellaceae</taxon>
        <taxon>Chryseobacterium group</taxon>
        <taxon>Chryseobacterium</taxon>
    </lineage>
</organism>
<evidence type="ECO:0000256" key="1">
    <source>
        <dbReference type="SAM" id="Phobius"/>
    </source>
</evidence>
<feature type="transmembrane region" description="Helical" evidence="1">
    <location>
        <begin position="12"/>
        <end position="42"/>
    </location>
</feature>
<gene>
    <name evidence="2" type="ORF">B0E34_15620</name>
</gene>
<sequence>MKKSRLMDKKLNFPVITTVILNAFILIGAGHGFGFLFVYEILSLNFIFTDFTAFNWSHYDERLMPVSFLSLIFQILLLICLRIKAGRLKRILITTFSLLLLLIFFFLVQDFSRSNLDKFSLIGAIPFFISSLFLLFKVNFIKKS</sequence>
<feature type="transmembrane region" description="Helical" evidence="1">
    <location>
        <begin position="119"/>
        <end position="140"/>
    </location>
</feature>
<dbReference type="Proteomes" id="UP000196355">
    <property type="component" value="Unassembled WGS sequence"/>
</dbReference>
<name>A0A202BVX9_9FLAO</name>
<dbReference type="AlphaFoldDB" id="A0A202BVX9"/>
<keyword evidence="1" id="KW-1133">Transmembrane helix</keyword>
<accession>A0A202BVX9</accession>
<protein>
    <submittedName>
        <fullName evidence="2">Uncharacterized protein</fullName>
    </submittedName>
</protein>
<reference evidence="3" key="1">
    <citation type="submission" date="2017-02" db="EMBL/GenBank/DDBJ databases">
        <authorList>
            <person name="Tetz G."/>
            <person name="Tetz V."/>
        </authorList>
    </citation>
    <scope>NUCLEOTIDE SEQUENCE [LARGE SCALE GENOMIC DNA]</scope>
    <source>
        <strain evidence="3">VT16-26</strain>
    </source>
</reference>
<evidence type="ECO:0000313" key="2">
    <source>
        <dbReference type="EMBL" id="OVE55647.1"/>
    </source>
</evidence>
<comment type="caution">
    <text evidence="2">The sequence shown here is derived from an EMBL/GenBank/DDBJ whole genome shotgun (WGS) entry which is preliminary data.</text>
</comment>
<dbReference type="EMBL" id="MVAG01000128">
    <property type="protein sequence ID" value="OVE55647.1"/>
    <property type="molecule type" value="Genomic_DNA"/>
</dbReference>
<keyword evidence="3" id="KW-1185">Reference proteome</keyword>
<evidence type="ECO:0000313" key="3">
    <source>
        <dbReference type="Proteomes" id="UP000196355"/>
    </source>
</evidence>
<feature type="transmembrane region" description="Helical" evidence="1">
    <location>
        <begin position="88"/>
        <end position="107"/>
    </location>
</feature>
<keyword evidence="1" id="KW-0812">Transmembrane</keyword>
<proteinExistence type="predicted"/>